<dbReference type="InterPro" id="IPR038750">
    <property type="entry name" value="YczE/YyaS-like"/>
</dbReference>
<feature type="transmembrane region" description="Helical" evidence="1">
    <location>
        <begin position="119"/>
        <end position="138"/>
    </location>
</feature>
<keyword evidence="1" id="KW-0472">Membrane</keyword>
<dbReference type="OrthoDB" id="87655at2"/>
<dbReference type="Proteomes" id="UP000266091">
    <property type="component" value="Unassembled WGS sequence"/>
</dbReference>
<keyword evidence="1" id="KW-0812">Transmembrane</keyword>
<evidence type="ECO:0000256" key="1">
    <source>
        <dbReference type="SAM" id="Phobius"/>
    </source>
</evidence>
<evidence type="ECO:0000313" key="3">
    <source>
        <dbReference type="Proteomes" id="UP000266091"/>
    </source>
</evidence>
<name>A0A388SFW6_9BURK</name>
<comment type="caution">
    <text evidence="2">The sequence shown here is derived from an EMBL/GenBank/DDBJ whole genome shotgun (WGS) entry which is preliminary data.</text>
</comment>
<feature type="transmembrane region" description="Helical" evidence="1">
    <location>
        <begin position="44"/>
        <end position="67"/>
    </location>
</feature>
<organism evidence="2 3">
    <name type="scientific">Mesosutterella multiformis</name>
    <dbReference type="NCBI Taxonomy" id="2259133"/>
    <lineage>
        <taxon>Bacteria</taxon>
        <taxon>Pseudomonadati</taxon>
        <taxon>Pseudomonadota</taxon>
        <taxon>Betaproteobacteria</taxon>
        <taxon>Burkholderiales</taxon>
        <taxon>Sutterellaceae</taxon>
        <taxon>Mesosutterella</taxon>
    </lineage>
</organism>
<protein>
    <submittedName>
        <fullName evidence="2">Membrane protein</fullName>
    </submittedName>
</protein>
<dbReference type="PANTHER" id="PTHR40078">
    <property type="entry name" value="INTEGRAL MEMBRANE PROTEIN-RELATED"/>
    <property type="match status" value="1"/>
</dbReference>
<gene>
    <name evidence="2" type="ORF">MESMUL_16550</name>
</gene>
<feature type="transmembrane region" description="Helical" evidence="1">
    <location>
        <begin position="159"/>
        <end position="179"/>
    </location>
</feature>
<reference evidence="2 3" key="1">
    <citation type="journal article" date="2018" name="Int. J. Syst. Evol. Microbiol.">
        <title>Mesosutterella multiformis gen. nov., sp. nov., a member of the family Sutterellaceae and Sutterella megalosphaeroides sp. nov., isolated from human faeces.</title>
        <authorList>
            <person name="Sakamoto M."/>
            <person name="Ikeyama N."/>
            <person name="Kunihiro T."/>
            <person name="Iino T."/>
            <person name="Yuki M."/>
            <person name="Ohkuma M."/>
        </authorList>
    </citation>
    <scope>NUCLEOTIDE SEQUENCE [LARGE SCALE GENOMIC DNA]</scope>
    <source>
        <strain evidence="2 3">4NBBH2</strain>
    </source>
</reference>
<keyword evidence="3" id="KW-1185">Reference proteome</keyword>
<sequence length="216" mass="23376">MKQFVSRWGCLFIGMSSVAFGIAMTTRAGLGTTPLSSSPYTVTFFTPLTLGAASIGLNVFFFALLWAVMGKRFQFTRNLLQVPIVLLFGFLIDFFMWALAAVPPGPYAAKIAQNLLGNAFLALGVVFQGASCAVTLPGDGFVIEASKRFGISLGRMKAIFDWSLVAIACVLGLIFLGRIEGVREGTVISALTTGIFVRLWAKCPVFPKLVKFNRLK</sequence>
<accession>A0A388SFW6</accession>
<proteinExistence type="predicted"/>
<evidence type="ECO:0000313" key="2">
    <source>
        <dbReference type="EMBL" id="GBO94301.1"/>
    </source>
</evidence>
<feature type="transmembrane region" description="Helical" evidence="1">
    <location>
        <begin position="79"/>
        <end position="99"/>
    </location>
</feature>
<dbReference type="PANTHER" id="PTHR40078:SF1">
    <property type="entry name" value="INTEGRAL MEMBRANE PROTEIN"/>
    <property type="match status" value="1"/>
</dbReference>
<dbReference type="AlphaFoldDB" id="A0A388SFW6"/>
<dbReference type="EMBL" id="BGZJ01000001">
    <property type="protein sequence ID" value="GBO94301.1"/>
    <property type="molecule type" value="Genomic_DNA"/>
</dbReference>
<dbReference type="RefSeq" id="WP_022443608.1">
    <property type="nucleotide sequence ID" value="NZ_BGZJ01000001.1"/>
</dbReference>
<keyword evidence="1" id="KW-1133">Transmembrane helix</keyword>
<dbReference type="Pfam" id="PF19700">
    <property type="entry name" value="DUF6198"/>
    <property type="match status" value="1"/>
</dbReference>